<proteinExistence type="predicted"/>
<keyword evidence="2" id="KW-1185">Reference proteome</keyword>
<comment type="caution">
    <text evidence="1">The sequence shown here is derived from an EMBL/GenBank/DDBJ whole genome shotgun (WGS) entry which is preliminary data.</text>
</comment>
<dbReference type="EMBL" id="CASHSV030000409">
    <property type="protein sequence ID" value="CAJ2663947.1"/>
    <property type="molecule type" value="Genomic_DNA"/>
</dbReference>
<evidence type="ECO:0000313" key="1">
    <source>
        <dbReference type="EMBL" id="CAJ2663947.1"/>
    </source>
</evidence>
<dbReference type="Proteomes" id="UP001177021">
    <property type="component" value="Unassembled WGS sequence"/>
</dbReference>
<accession>A0ACB0L9D0</accession>
<sequence length="775" mass="86404">MTGGETDEVNIEEETEITKEISEKKLKDRKVSWAKLRRVDSLNLEAGRVSMNANHHSKMGWSVTLSLAFQSIGIVYGDIGTSPLYVYASTFTDGIKSNDDILGVLSLIIYTIVLIPMLKYVFIVLWANDNGNGGAFALYSLICRYLKVSLAPNQQPEDMELSNYKLEIPSSQQKRAYKLKHKIENSHFARILLLLLAIMGTAMVIGDGILTPSISVLSAVSGISTSLGQDAVVGITVAILVGLFSMQRFVDYFKRNGKEGWLSLGGVFLCITGSEAMFADLGHFSVRAIQISFSFVTFPAILTAYIGQAAYLRKFPDKVGNTFYDSIPDPLYWPTFVVAIGAAIIASQAMISGAFSIISQALSLGCFPRVRVVHTSTKHQGQVYIPEINYMFMIGCIIVCVAFKTTEKISHAYGIAVIGDMMITTTLVSLIMLVIWKKSLWMVILFFLVFGITEFLYLSSQITKFTAGGYFPIVLATVLTMVMGIWHYVHKERYMFELKNKVSTEYLKELANNTDVHRVPGIGLLYSELVQGIPPIFPHFIASVPSIHSVVVFVSIKTIPVSRVALEERFLFRQVEPREYRIFRCVVRHGYSDVLGDPLEFESQLMQNLKGFIQQENFMLEVNDGTNTNNVTTSEQLVAPTSTNESDQREDDSAKELKTRSNNSSSRIIPSLGVSRVSSDSIRSLPGSATKSSNFYAPIFQGPEEEIKFIDKAMERGVVYMIGEAEVVAHPNSSILNKIVVNYAYSFLRKNFRQAEQSIAIPHRRLLKVGMTYEL</sequence>
<reference evidence="1" key="1">
    <citation type="submission" date="2023-10" db="EMBL/GenBank/DDBJ databases">
        <authorList>
            <person name="Rodriguez Cubillos JULIANA M."/>
            <person name="De Vega J."/>
        </authorList>
    </citation>
    <scope>NUCLEOTIDE SEQUENCE</scope>
</reference>
<name>A0ACB0L9D0_TRIPR</name>
<protein>
    <submittedName>
        <fullName evidence="1">Uncharacterized protein</fullName>
    </submittedName>
</protein>
<gene>
    <name evidence="1" type="ORF">MILVUS5_LOCUS29277</name>
</gene>
<evidence type="ECO:0000313" key="2">
    <source>
        <dbReference type="Proteomes" id="UP001177021"/>
    </source>
</evidence>
<organism evidence="1 2">
    <name type="scientific">Trifolium pratense</name>
    <name type="common">Red clover</name>
    <dbReference type="NCBI Taxonomy" id="57577"/>
    <lineage>
        <taxon>Eukaryota</taxon>
        <taxon>Viridiplantae</taxon>
        <taxon>Streptophyta</taxon>
        <taxon>Embryophyta</taxon>
        <taxon>Tracheophyta</taxon>
        <taxon>Spermatophyta</taxon>
        <taxon>Magnoliopsida</taxon>
        <taxon>eudicotyledons</taxon>
        <taxon>Gunneridae</taxon>
        <taxon>Pentapetalae</taxon>
        <taxon>rosids</taxon>
        <taxon>fabids</taxon>
        <taxon>Fabales</taxon>
        <taxon>Fabaceae</taxon>
        <taxon>Papilionoideae</taxon>
        <taxon>50 kb inversion clade</taxon>
        <taxon>NPAAA clade</taxon>
        <taxon>Hologalegina</taxon>
        <taxon>IRL clade</taxon>
        <taxon>Trifolieae</taxon>
        <taxon>Trifolium</taxon>
    </lineage>
</organism>